<reference evidence="3 4" key="1">
    <citation type="submission" date="2016-02" db="EMBL/GenBank/DDBJ databases">
        <title>Draft genome sequence of the strain BR 10247T Bradyrhizobium neotropicale isolated from nodules of Centrolobium paraense.</title>
        <authorList>
            <person name="Simoes-Araujo J.L."/>
            <person name="Barauna A.C."/>
            <person name="Silva K."/>
            <person name="Zilli J.E."/>
        </authorList>
    </citation>
    <scope>NUCLEOTIDE SEQUENCE [LARGE SCALE GENOMIC DNA]</scope>
    <source>
        <strain evidence="3 4">BR 10247</strain>
    </source>
</reference>
<name>A0A176YWE4_9BRAD</name>
<evidence type="ECO:0000256" key="2">
    <source>
        <dbReference type="SAM" id="SignalP"/>
    </source>
</evidence>
<dbReference type="Proteomes" id="UP000077173">
    <property type="component" value="Unassembled WGS sequence"/>
</dbReference>
<dbReference type="EMBL" id="LSEF01000085">
    <property type="protein sequence ID" value="OAF12040.1"/>
    <property type="molecule type" value="Genomic_DNA"/>
</dbReference>
<keyword evidence="2" id="KW-0732">Signal</keyword>
<feature type="region of interest" description="Disordered" evidence="1">
    <location>
        <begin position="76"/>
        <end position="99"/>
    </location>
</feature>
<gene>
    <name evidence="3" type="ORF">AXW67_20860</name>
</gene>
<sequence>MKTAIVTLSATILIAAAPAVLAKNVPSKAPHQHQVSKKHPASIYGYAPWRVMRANGMMTGYPGAFGGYAPGSGPKDYTIENSRNAGGGGGGGGGGGSGM</sequence>
<protein>
    <submittedName>
        <fullName evidence="3">Uncharacterized protein</fullName>
    </submittedName>
</protein>
<feature type="signal peptide" evidence="2">
    <location>
        <begin position="1"/>
        <end position="22"/>
    </location>
</feature>
<evidence type="ECO:0000313" key="3">
    <source>
        <dbReference type="EMBL" id="OAF12040.1"/>
    </source>
</evidence>
<proteinExistence type="predicted"/>
<dbReference type="RefSeq" id="WP_063680354.1">
    <property type="nucleotide sequence ID" value="NZ_LSEF01000085.1"/>
</dbReference>
<dbReference type="AlphaFoldDB" id="A0A176YWE4"/>
<organism evidence="3 4">
    <name type="scientific">Bradyrhizobium neotropicale</name>
    <dbReference type="NCBI Taxonomy" id="1497615"/>
    <lineage>
        <taxon>Bacteria</taxon>
        <taxon>Pseudomonadati</taxon>
        <taxon>Pseudomonadota</taxon>
        <taxon>Alphaproteobacteria</taxon>
        <taxon>Hyphomicrobiales</taxon>
        <taxon>Nitrobacteraceae</taxon>
        <taxon>Bradyrhizobium</taxon>
    </lineage>
</organism>
<feature type="chain" id="PRO_5008055086" evidence="2">
    <location>
        <begin position="23"/>
        <end position="99"/>
    </location>
</feature>
<dbReference type="GeneID" id="32580881"/>
<evidence type="ECO:0000256" key="1">
    <source>
        <dbReference type="SAM" id="MobiDB-lite"/>
    </source>
</evidence>
<feature type="compositionally biased region" description="Gly residues" evidence="1">
    <location>
        <begin position="85"/>
        <end position="99"/>
    </location>
</feature>
<keyword evidence="4" id="KW-1185">Reference proteome</keyword>
<accession>A0A176YWE4</accession>
<evidence type="ECO:0000313" key="4">
    <source>
        <dbReference type="Proteomes" id="UP000077173"/>
    </source>
</evidence>
<comment type="caution">
    <text evidence="3">The sequence shown here is derived from an EMBL/GenBank/DDBJ whole genome shotgun (WGS) entry which is preliminary data.</text>
</comment>